<keyword evidence="2" id="KW-1185">Reference proteome</keyword>
<evidence type="ECO:0000313" key="2">
    <source>
        <dbReference type="Proteomes" id="UP000179807"/>
    </source>
</evidence>
<dbReference type="AlphaFoldDB" id="A0A1J4JG95"/>
<name>A0A1J4JG95_9EUKA</name>
<dbReference type="InterPro" id="IPR026906">
    <property type="entry name" value="LRR_5"/>
</dbReference>
<protein>
    <submittedName>
        <fullName evidence="1">Uncharacterized protein</fullName>
    </submittedName>
</protein>
<reference evidence="1" key="1">
    <citation type="submission" date="2016-10" db="EMBL/GenBank/DDBJ databases">
        <authorList>
            <person name="Benchimol M."/>
            <person name="Almeida L.G."/>
            <person name="Vasconcelos A.T."/>
            <person name="Perreira-Neves A."/>
            <person name="Rosa I.A."/>
            <person name="Tasca T."/>
            <person name="Bogo M.R."/>
            <person name="de Souza W."/>
        </authorList>
    </citation>
    <scope>NUCLEOTIDE SEQUENCE [LARGE SCALE GENOMIC DNA]</scope>
    <source>
        <strain evidence="1">K</strain>
    </source>
</reference>
<dbReference type="Gene3D" id="3.80.10.10">
    <property type="entry name" value="Ribonuclease Inhibitor"/>
    <property type="match status" value="1"/>
</dbReference>
<sequence length="404" mass="47725">MQINTTLQHKNDFLVIYKSQCFPISIDLFKSVSKVAKKQISSNIKQANDNYPYPYIEIDDLIHDVDVDSLKEFLNACQYKKFNITVENISDISYLSNAFEVDWFHPIIQQFYDEYPQEEYLDKLVQFYMGDNELKKENELNHEEIYIGEHLERFIRNEKILFLPFHVVYRLVERYSSHKNQNKSSKYNYSHLNNEMKIFISKCFHRYKELATMLLNVFEYTSTQEIIPFVLEPSFSFSLISSSSISAMMKQMIYHYNESNSPTVDQNQLYKDYDISIEGHTLIIGNVNSTILSGPFRLNNNNITKIKIKEGITEIKRHFLMNCMSIKAIEIASTVRKIEEEAFFNCPNIDNIVVNTFQIELSVLSFFRHPTDEKDEFEMQIIKLVYFNEKNSHKVKAFTLKALQ</sequence>
<organism evidence="1 2">
    <name type="scientific">Tritrichomonas foetus</name>
    <dbReference type="NCBI Taxonomy" id="1144522"/>
    <lineage>
        <taxon>Eukaryota</taxon>
        <taxon>Metamonada</taxon>
        <taxon>Parabasalia</taxon>
        <taxon>Tritrichomonadida</taxon>
        <taxon>Tritrichomonadidae</taxon>
        <taxon>Tritrichomonas</taxon>
    </lineage>
</organism>
<comment type="caution">
    <text evidence="1">The sequence shown here is derived from an EMBL/GenBank/DDBJ whole genome shotgun (WGS) entry which is preliminary data.</text>
</comment>
<dbReference type="Proteomes" id="UP000179807">
    <property type="component" value="Unassembled WGS sequence"/>
</dbReference>
<gene>
    <name evidence="1" type="ORF">TRFO_09081</name>
</gene>
<dbReference type="InterPro" id="IPR032675">
    <property type="entry name" value="LRR_dom_sf"/>
</dbReference>
<evidence type="ECO:0000313" key="1">
    <source>
        <dbReference type="EMBL" id="OHS98200.1"/>
    </source>
</evidence>
<dbReference type="GeneID" id="94829374"/>
<dbReference type="RefSeq" id="XP_068351337.1">
    <property type="nucleotide sequence ID" value="XM_068494670.1"/>
</dbReference>
<dbReference type="EMBL" id="MLAK01001071">
    <property type="protein sequence ID" value="OHS98200.1"/>
    <property type="molecule type" value="Genomic_DNA"/>
</dbReference>
<dbReference type="VEuPathDB" id="TrichDB:TRFO_09081"/>
<proteinExistence type="predicted"/>
<accession>A0A1J4JG95</accession>
<dbReference type="Pfam" id="PF13306">
    <property type="entry name" value="LRR_5"/>
    <property type="match status" value="1"/>
</dbReference>